<protein>
    <recommendedName>
        <fullName evidence="2">ABC1 atypical kinase-like domain-containing protein</fullName>
    </recommendedName>
</protein>
<dbReference type="PANTHER" id="PTHR43173:SF19">
    <property type="entry name" value="AARF DOMAIN-CONTAINING PROTEIN KINASE 1"/>
    <property type="match status" value="1"/>
</dbReference>
<dbReference type="InterPro" id="IPR035940">
    <property type="entry name" value="CAP_sf"/>
</dbReference>
<evidence type="ECO:0000256" key="1">
    <source>
        <dbReference type="ARBA" id="ARBA00009670"/>
    </source>
</evidence>
<dbReference type="PANTHER" id="PTHR43173">
    <property type="entry name" value="ABC1 FAMILY PROTEIN"/>
    <property type="match status" value="1"/>
</dbReference>
<organism evidence="3 4">
    <name type="scientific">Brachionus calyciflorus</name>
    <dbReference type="NCBI Taxonomy" id="104777"/>
    <lineage>
        <taxon>Eukaryota</taxon>
        <taxon>Metazoa</taxon>
        <taxon>Spiralia</taxon>
        <taxon>Gnathifera</taxon>
        <taxon>Rotifera</taxon>
        <taxon>Eurotatoria</taxon>
        <taxon>Monogononta</taxon>
        <taxon>Pseudotrocha</taxon>
        <taxon>Ploima</taxon>
        <taxon>Brachionidae</taxon>
        <taxon>Brachionus</taxon>
    </lineage>
</organism>
<dbReference type="InterPro" id="IPR051130">
    <property type="entry name" value="Mito_struct-func_regulator"/>
</dbReference>
<dbReference type="Gene3D" id="3.40.33.10">
    <property type="entry name" value="CAP"/>
    <property type="match status" value="1"/>
</dbReference>
<dbReference type="InterPro" id="IPR004147">
    <property type="entry name" value="ABC1_dom"/>
</dbReference>
<evidence type="ECO:0000313" key="4">
    <source>
        <dbReference type="Proteomes" id="UP000663879"/>
    </source>
</evidence>
<comment type="similarity">
    <text evidence="1">Belongs to the protein kinase superfamily. ADCK protein kinase family.</text>
</comment>
<feature type="domain" description="ABC1 atypical kinase-like" evidence="2">
    <location>
        <begin position="118"/>
        <end position="368"/>
    </location>
</feature>
<dbReference type="Pfam" id="PF03109">
    <property type="entry name" value="ABC1"/>
    <property type="match status" value="1"/>
</dbReference>
<accession>A0A813LY53</accession>
<gene>
    <name evidence="3" type="ORF">OXX778_LOCUS962</name>
</gene>
<dbReference type="CDD" id="cd13969">
    <property type="entry name" value="ADCK1-like"/>
    <property type="match status" value="1"/>
</dbReference>
<dbReference type="EMBL" id="CAJNOC010000055">
    <property type="protein sequence ID" value="CAF0710304.1"/>
    <property type="molecule type" value="Genomic_DNA"/>
</dbReference>
<keyword evidence="4" id="KW-1185">Reference proteome</keyword>
<dbReference type="GO" id="GO:0055088">
    <property type="term" value="P:lipid homeostasis"/>
    <property type="evidence" value="ECO:0007669"/>
    <property type="project" value="TreeGrafter"/>
</dbReference>
<dbReference type="GO" id="GO:0005743">
    <property type="term" value="C:mitochondrial inner membrane"/>
    <property type="evidence" value="ECO:0007669"/>
    <property type="project" value="TreeGrafter"/>
</dbReference>
<evidence type="ECO:0000259" key="2">
    <source>
        <dbReference type="Pfam" id="PF03109"/>
    </source>
</evidence>
<dbReference type="InterPro" id="IPR011009">
    <property type="entry name" value="Kinase-like_dom_sf"/>
</dbReference>
<dbReference type="OrthoDB" id="427480at2759"/>
<name>A0A813LY53_9BILA</name>
<dbReference type="Gene3D" id="1.10.510.10">
    <property type="entry name" value="Transferase(Phosphotransferase) domain 1"/>
    <property type="match status" value="1"/>
</dbReference>
<dbReference type="AlphaFoldDB" id="A0A813LY53"/>
<dbReference type="GO" id="GO:0007005">
    <property type="term" value="P:mitochondrion organization"/>
    <property type="evidence" value="ECO:0007669"/>
    <property type="project" value="TreeGrafter"/>
</dbReference>
<dbReference type="SUPFAM" id="SSF56112">
    <property type="entry name" value="Protein kinase-like (PK-like)"/>
    <property type="match status" value="1"/>
</dbReference>
<sequence length="731" mass="83557">MLSRFLRYGIYGTIGVTGTAVALDYNNNETLNSIGAVRFGRAALTAATIAVDYKLSLLNFDPESDAYQEKISQVHLRCANRLKDVFCKNKGAFIKIGQHIGALDYLLPLEYVNTMKTLHDKAPESEISELFETVETDLGLKVGDLFESIDPKPIGTASLAQCHKAILKDGTVVAIKIQHPTVKKNSHTDIKTMTFLVNCLAAIFPDFKFVWLAEETAKNLPIELDFENEANNIEKVARALEKFKFVKVPKVYRQYCSGRVLTMEFCEGHRADDLESMKKNNIDVNKVSERLGIIFSEMIYSNGFVHCDPHPGNILISPIKNTKDKNKNFQIVLLDHGLYQILPKNFRYNYAKIWMSILNKDIKKLEELTKNFNVNEYFGLFACIVTGRAWDSILQGIDKIDFTSNESNSIKLEASKYLREISIVLNLIPREMLLILKTNDLLRGIESSLHTRNSSSSFIPLSKCCIRLINPYDRETLTNTGRDTIKNESNLKQFQFFKIYFRSIKINMISVRGNNSFVKNTHLANNLRRVRSSSNSIHNRSKNRFIAPINNNFPKAQRNFSNENQNFVKKMPAVLTTLTQNEIKLYYMLMNYRAQHGLPAIPVSKCLTYVSKVHCVDQQISSPLGRCNLHSWSNLGPWTSCCYTKDHKKAKYMWSKPRELTPYKGHGFEIATYTSHIMTPEVAFELWKNSPPHNDLILNRGAWKGKHFKAIGIGMSKNYSNCWFGLEPDYY</sequence>
<proteinExistence type="inferred from homology"/>
<comment type="caution">
    <text evidence="3">The sequence shown here is derived from an EMBL/GenBank/DDBJ whole genome shotgun (WGS) entry which is preliminary data.</text>
</comment>
<reference evidence="3" key="1">
    <citation type="submission" date="2021-02" db="EMBL/GenBank/DDBJ databases">
        <authorList>
            <person name="Nowell W R."/>
        </authorList>
    </citation>
    <scope>NUCLEOTIDE SEQUENCE</scope>
    <source>
        <strain evidence="3">Ploen Becks lab</strain>
    </source>
</reference>
<dbReference type="Proteomes" id="UP000663879">
    <property type="component" value="Unassembled WGS sequence"/>
</dbReference>
<dbReference type="InterPro" id="IPR045307">
    <property type="entry name" value="ADCK1_dom"/>
</dbReference>
<evidence type="ECO:0000313" key="3">
    <source>
        <dbReference type="EMBL" id="CAF0710304.1"/>
    </source>
</evidence>